<keyword evidence="11" id="KW-0482">Metalloprotease</keyword>
<evidence type="ECO:0000313" key="19">
    <source>
        <dbReference type="Proteomes" id="UP000308891"/>
    </source>
</evidence>
<keyword evidence="8" id="KW-0479">Metal-binding</keyword>
<gene>
    <name evidence="18" type="primary">pepN</name>
    <name evidence="18" type="ORF">E5K04_16150</name>
</gene>
<keyword evidence="7" id="KW-0645">Protease</keyword>
<feature type="domain" description="Peptidase M1 membrane alanine aminopeptidase" evidence="14">
    <location>
        <begin position="227"/>
        <end position="437"/>
    </location>
</feature>
<dbReference type="RefSeq" id="WP_136555877.1">
    <property type="nucleotide sequence ID" value="NZ_STGJ01000029.1"/>
</dbReference>
<dbReference type="InterPro" id="IPR038438">
    <property type="entry name" value="PepN_Ig-like_sf"/>
</dbReference>
<dbReference type="FunFam" id="1.10.390.10:FF:000002">
    <property type="entry name" value="Aminopeptidase N"/>
    <property type="match status" value="1"/>
</dbReference>
<dbReference type="PANTHER" id="PTHR46322">
    <property type="entry name" value="PUROMYCIN-SENSITIVE AMINOPEPTIDASE"/>
    <property type="match status" value="1"/>
</dbReference>
<dbReference type="FunFam" id="2.60.40.1840:FF:000001">
    <property type="entry name" value="Aminopeptidase N"/>
    <property type="match status" value="1"/>
</dbReference>
<dbReference type="GO" id="GO:0008270">
    <property type="term" value="F:zinc ion binding"/>
    <property type="evidence" value="ECO:0007669"/>
    <property type="project" value="InterPro"/>
</dbReference>
<evidence type="ECO:0000256" key="11">
    <source>
        <dbReference type="ARBA" id="ARBA00023049"/>
    </source>
</evidence>
<dbReference type="FunFam" id="2.60.40.1730:FF:000005">
    <property type="entry name" value="Aminopeptidase N"/>
    <property type="match status" value="1"/>
</dbReference>
<evidence type="ECO:0000256" key="3">
    <source>
        <dbReference type="ARBA" id="ARBA00010136"/>
    </source>
</evidence>
<dbReference type="AlphaFoldDB" id="A0A4T0UIW4"/>
<dbReference type="Proteomes" id="UP000308891">
    <property type="component" value="Unassembled WGS sequence"/>
</dbReference>
<dbReference type="Pfam" id="PF17432">
    <property type="entry name" value="DUF3458_C"/>
    <property type="match status" value="1"/>
</dbReference>
<dbReference type="InterPro" id="IPR012779">
    <property type="entry name" value="Peptidase_M1_pepN"/>
</dbReference>
<evidence type="ECO:0000256" key="5">
    <source>
        <dbReference type="ARBA" id="ARBA00015611"/>
    </source>
</evidence>
<evidence type="ECO:0000313" key="18">
    <source>
        <dbReference type="EMBL" id="TIC78470.1"/>
    </source>
</evidence>
<evidence type="ECO:0000259" key="15">
    <source>
        <dbReference type="Pfam" id="PF11940"/>
    </source>
</evidence>
<dbReference type="SUPFAM" id="SSF63737">
    <property type="entry name" value="Leukotriene A4 hydrolase N-terminal domain"/>
    <property type="match status" value="1"/>
</dbReference>
<evidence type="ECO:0000256" key="7">
    <source>
        <dbReference type="ARBA" id="ARBA00022670"/>
    </source>
</evidence>
<protein>
    <recommendedName>
        <fullName evidence="5 13">Aminopeptidase N</fullName>
        <ecNumber evidence="4 13">3.4.11.2</ecNumber>
    </recommendedName>
</protein>
<evidence type="ECO:0000256" key="1">
    <source>
        <dbReference type="ARBA" id="ARBA00000098"/>
    </source>
</evidence>
<dbReference type="OrthoDB" id="100605at2"/>
<dbReference type="CDD" id="cd09600">
    <property type="entry name" value="M1_APN"/>
    <property type="match status" value="1"/>
</dbReference>
<sequence>MTSQKTTKYRKDYQAPAFSIDKVDLTFDIGETLTRVHARLVMRALGAAGQTLRLDGSAKLISLTLDGERLDATRYRQGEECLEIDAVPDGFILEVETEIDPAANTSLMGLYASGGNLFTQCEPEGFRKITYSLDRPDVMSKFTTTIIADKQTFPVLLSNGNKVGEGMTDKKRHWVKWVDPYKKPAYLFALVAGKLSALKDSFVTRSGRKVALEIWTEPADLDKSQHAMASLNKSMRWDETRFGLEYDLDIYMIVAVGDFNMGAMENKGLNIFNTKYVLARQDTATDADFDGVESVIGHEYFHNWTGNRVTCRDWFQLSLKEGLTVFRDQEFSADMGSRAVKRIEDVKALRALQFPEDAGPTAHPIRPDAYIEMNNFYTMTVYEKGAEVVRMYHTLLGEEGFQKGMALYFKRHDGQAVTCDDFRAAMADANGVDLTQFALWYSQAGTPLLKVALEHDAVRAEVVLTIEQSVPPTPGQTDKQPLHIPFAMALIGRDGKPLPLVLEGEAPGDGSDAGSVSRVLEVRRAREVFRFGGIAHKPVPSLLRGFSAPVRLDYDWRDDELAFLMAHDGDTFSRWEASQELARRILMRAVADLAADRQRVLSQTFVDAVGAVLANQRLDPAFRALMLTLPSEADLIELIDAADPALICRARLGVLNELAQQLRGQWREAFDLNQTRGAEVADAGKRALKNVALAMLCRLPDVWPLEGARKQYETADNMTDTMGSLNALRDRGCDAREHCLADFARRWQHDALVMDKYFTLVAASHLPDTLAAVEAALVHPAFSLKNPNKARSLLGTFGRNVAAFHAADGAGYRFLADQVLAIDAFNPQVASRLVQAFNRWRRIEPVRGALMQGELKRILAHQGLSADVYEIVSKNLEA</sequence>
<comment type="cofactor">
    <cofactor evidence="2">
        <name>Zn(2+)</name>
        <dbReference type="ChEBI" id="CHEBI:29105"/>
    </cofactor>
</comment>
<keyword evidence="9 18" id="KW-0378">Hydrolase</keyword>
<keyword evidence="6 18" id="KW-0031">Aminopeptidase</keyword>
<evidence type="ECO:0000259" key="16">
    <source>
        <dbReference type="Pfam" id="PF17432"/>
    </source>
</evidence>
<evidence type="ECO:0000256" key="6">
    <source>
        <dbReference type="ARBA" id="ARBA00022438"/>
    </source>
</evidence>
<dbReference type="Gene3D" id="1.25.50.10">
    <property type="entry name" value="Peptidase M1, alanyl aminopeptidase, C-terminal domain"/>
    <property type="match status" value="1"/>
</dbReference>
<evidence type="ECO:0000256" key="10">
    <source>
        <dbReference type="ARBA" id="ARBA00022833"/>
    </source>
</evidence>
<proteinExistence type="inferred from homology"/>
<dbReference type="Pfam" id="PF17900">
    <property type="entry name" value="Peptidase_M1_N"/>
    <property type="match status" value="1"/>
</dbReference>
<evidence type="ECO:0000256" key="13">
    <source>
        <dbReference type="NCBIfam" id="TIGR02414"/>
    </source>
</evidence>
<evidence type="ECO:0000256" key="4">
    <source>
        <dbReference type="ARBA" id="ARBA00012564"/>
    </source>
</evidence>
<dbReference type="Gene3D" id="1.10.390.10">
    <property type="entry name" value="Neutral Protease Domain 2"/>
    <property type="match status" value="1"/>
</dbReference>
<dbReference type="NCBIfam" id="TIGR02414">
    <property type="entry name" value="pepN_proteo"/>
    <property type="match status" value="1"/>
</dbReference>
<evidence type="ECO:0000256" key="12">
    <source>
        <dbReference type="ARBA" id="ARBA00059739"/>
    </source>
</evidence>
<dbReference type="Pfam" id="PF01433">
    <property type="entry name" value="Peptidase_M1"/>
    <property type="match status" value="1"/>
</dbReference>
<feature type="domain" description="Peptidase M1 alanyl aminopeptidase C-terminal" evidence="16">
    <location>
        <begin position="558"/>
        <end position="876"/>
    </location>
</feature>
<dbReference type="Gene3D" id="2.60.40.1730">
    <property type="entry name" value="tricorn interacting facor f3 domain"/>
    <property type="match status" value="1"/>
</dbReference>
<evidence type="ECO:0000256" key="8">
    <source>
        <dbReference type="ARBA" id="ARBA00022723"/>
    </source>
</evidence>
<comment type="similarity">
    <text evidence="3">Belongs to the peptidase M1 family.</text>
</comment>
<dbReference type="EMBL" id="STGJ01000029">
    <property type="protein sequence ID" value="TIC78470.1"/>
    <property type="molecule type" value="Genomic_DNA"/>
</dbReference>
<dbReference type="InterPro" id="IPR045357">
    <property type="entry name" value="Aminopeptidase_N-like_N"/>
</dbReference>
<reference evidence="18 19" key="1">
    <citation type="submission" date="2019-04" db="EMBL/GenBank/DDBJ databases">
        <title>Crenobacter sp. nov.</title>
        <authorList>
            <person name="Shi S."/>
        </authorList>
    </citation>
    <scope>NUCLEOTIDE SEQUENCE [LARGE SCALE GENOMIC DNA]</scope>
    <source>
        <strain evidence="18 19">GY 70310</strain>
    </source>
</reference>
<accession>A0A4T0UIW4</accession>
<dbReference type="InterPro" id="IPR035414">
    <property type="entry name" value="Peptidase_M1_pepN_Ig-like"/>
</dbReference>
<dbReference type="InterPro" id="IPR042097">
    <property type="entry name" value="Aminopeptidase_N-like_N_sf"/>
</dbReference>
<dbReference type="GO" id="GO:0006508">
    <property type="term" value="P:proteolysis"/>
    <property type="evidence" value="ECO:0007669"/>
    <property type="project" value="UniProtKB-UniRule"/>
</dbReference>
<feature type="domain" description="Aminopeptidase N-like N-terminal" evidence="17">
    <location>
        <begin position="97"/>
        <end position="187"/>
    </location>
</feature>
<dbReference type="PANTHER" id="PTHR46322:SF1">
    <property type="entry name" value="PUROMYCIN-SENSITIVE AMINOPEPTIDASE"/>
    <property type="match status" value="1"/>
</dbReference>
<comment type="function">
    <text evidence="12">Aminopeptidase N is involved in the degradation of intracellular peptides generated by protein breakdown during normal growth as well as in response to nutrient starvation.</text>
</comment>
<dbReference type="FunFam" id="3.30.2010.30:FF:000002">
    <property type="entry name" value="Putative aminopeptidase N"/>
    <property type="match status" value="1"/>
</dbReference>
<dbReference type="GO" id="GO:0016285">
    <property type="term" value="F:alanyl aminopeptidase activity"/>
    <property type="evidence" value="ECO:0007669"/>
    <property type="project" value="UniProtKB-EC"/>
</dbReference>
<evidence type="ECO:0000259" key="17">
    <source>
        <dbReference type="Pfam" id="PF17900"/>
    </source>
</evidence>
<evidence type="ECO:0000256" key="9">
    <source>
        <dbReference type="ARBA" id="ARBA00022801"/>
    </source>
</evidence>
<dbReference type="InterPro" id="IPR001930">
    <property type="entry name" value="Peptidase_M1"/>
</dbReference>
<dbReference type="InterPro" id="IPR037144">
    <property type="entry name" value="Peptidase_M1_pepN_C_sf"/>
</dbReference>
<evidence type="ECO:0000256" key="2">
    <source>
        <dbReference type="ARBA" id="ARBA00001947"/>
    </source>
</evidence>
<organism evidence="18 19">
    <name type="scientific">Crenobacter intestini</name>
    <dbReference type="NCBI Taxonomy" id="2563443"/>
    <lineage>
        <taxon>Bacteria</taxon>
        <taxon>Pseudomonadati</taxon>
        <taxon>Pseudomonadota</taxon>
        <taxon>Betaproteobacteria</taxon>
        <taxon>Neisseriales</taxon>
        <taxon>Neisseriaceae</taxon>
        <taxon>Crenobacter</taxon>
    </lineage>
</organism>
<name>A0A4T0UIW4_9NEIS</name>
<keyword evidence="10" id="KW-0862">Zinc</keyword>
<dbReference type="EC" id="3.4.11.2" evidence="4 13"/>
<dbReference type="InterPro" id="IPR014782">
    <property type="entry name" value="Peptidase_M1_dom"/>
</dbReference>
<comment type="caution">
    <text evidence="18">The sequence shown here is derived from an EMBL/GenBank/DDBJ whole genome shotgun (WGS) entry which is preliminary data.</text>
</comment>
<dbReference type="InterPro" id="IPR024601">
    <property type="entry name" value="Peptidase_M1_pepN_C"/>
</dbReference>
<dbReference type="SUPFAM" id="SSF55486">
    <property type="entry name" value="Metalloproteases ('zincins'), catalytic domain"/>
    <property type="match status" value="1"/>
</dbReference>
<dbReference type="GO" id="GO:0008237">
    <property type="term" value="F:metallopeptidase activity"/>
    <property type="evidence" value="ECO:0007669"/>
    <property type="project" value="UniProtKB-UniRule"/>
</dbReference>
<dbReference type="Gene3D" id="3.30.2010.30">
    <property type="match status" value="1"/>
</dbReference>
<dbReference type="Pfam" id="PF11940">
    <property type="entry name" value="DUF3458"/>
    <property type="match status" value="1"/>
</dbReference>
<dbReference type="InterPro" id="IPR027268">
    <property type="entry name" value="Peptidase_M4/M1_CTD_sf"/>
</dbReference>
<keyword evidence="19" id="KW-1185">Reference proteome</keyword>
<feature type="domain" description="Peptidase M1 alanyl aminopeptidase Ig-like fold" evidence="15">
    <location>
        <begin position="445"/>
        <end position="555"/>
    </location>
</feature>
<dbReference type="PRINTS" id="PR00756">
    <property type="entry name" value="ALADIPTASE"/>
</dbReference>
<evidence type="ECO:0000259" key="14">
    <source>
        <dbReference type="Pfam" id="PF01433"/>
    </source>
</evidence>
<comment type="catalytic activity">
    <reaction evidence="1">
        <text>Release of an N-terminal amino acid, Xaa-|-Yaa- from a peptide, amide or arylamide. Xaa is preferably Ala, but may be most amino acids including Pro (slow action). When a terminal hydrophobic residue is followed by a prolyl residue, the two may be released as an intact Xaa-Pro dipeptide.</text>
        <dbReference type="EC" id="3.4.11.2"/>
    </reaction>
</comment>
<dbReference type="Gene3D" id="2.60.40.1840">
    <property type="match status" value="1"/>
</dbReference>